<proteinExistence type="predicted"/>
<protein>
    <submittedName>
        <fullName evidence="1">Uncharacterized protein</fullName>
    </submittedName>
</protein>
<gene>
    <name evidence="1" type="ORF">PIB30_025117</name>
</gene>
<comment type="caution">
    <text evidence="1">The sequence shown here is derived from an EMBL/GenBank/DDBJ whole genome shotgun (WGS) entry which is preliminary data.</text>
</comment>
<reference evidence="1 2" key="1">
    <citation type="journal article" date="2023" name="Plants (Basel)">
        <title>Bridging the Gap: Combining Genomics and Transcriptomics Approaches to Understand Stylosanthes scabra, an Orphan Legume from the Brazilian Caatinga.</title>
        <authorList>
            <person name="Ferreira-Neto J.R.C."/>
            <person name="da Silva M.D."/>
            <person name="Binneck E."/>
            <person name="de Melo N.F."/>
            <person name="da Silva R.H."/>
            <person name="de Melo A.L.T.M."/>
            <person name="Pandolfi V."/>
            <person name="Bustamante F.O."/>
            <person name="Brasileiro-Vidal A.C."/>
            <person name="Benko-Iseppon A.M."/>
        </authorList>
    </citation>
    <scope>NUCLEOTIDE SEQUENCE [LARGE SCALE GENOMIC DNA]</scope>
    <source>
        <tissue evidence="1">Leaves</tissue>
    </source>
</reference>
<organism evidence="1 2">
    <name type="scientific">Stylosanthes scabra</name>
    <dbReference type="NCBI Taxonomy" id="79078"/>
    <lineage>
        <taxon>Eukaryota</taxon>
        <taxon>Viridiplantae</taxon>
        <taxon>Streptophyta</taxon>
        <taxon>Embryophyta</taxon>
        <taxon>Tracheophyta</taxon>
        <taxon>Spermatophyta</taxon>
        <taxon>Magnoliopsida</taxon>
        <taxon>eudicotyledons</taxon>
        <taxon>Gunneridae</taxon>
        <taxon>Pentapetalae</taxon>
        <taxon>rosids</taxon>
        <taxon>fabids</taxon>
        <taxon>Fabales</taxon>
        <taxon>Fabaceae</taxon>
        <taxon>Papilionoideae</taxon>
        <taxon>50 kb inversion clade</taxon>
        <taxon>dalbergioids sensu lato</taxon>
        <taxon>Dalbergieae</taxon>
        <taxon>Pterocarpus clade</taxon>
        <taxon>Stylosanthes</taxon>
    </lineage>
</organism>
<keyword evidence="2" id="KW-1185">Reference proteome</keyword>
<evidence type="ECO:0000313" key="2">
    <source>
        <dbReference type="Proteomes" id="UP001341840"/>
    </source>
</evidence>
<evidence type="ECO:0000313" key="1">
    <source>
        <dbReference type="EMBL" id="MED6182041.1"/>
    </source>
</evidence>
<accession>A0ABU6W7V7</accession>
<sequence length="102" mass="11484">MYEAMMMRSRNLRKLLNTYIQAVATTAAIFMKSLLALGDAATQGIAHVESQPWYSVEDELEGGARAISSIEEVMNLTNETSCWILAKIMFVERGIDNWCYLS</sequence>
<dbReference type="EMBL" id="JASCZI010181334">
    <property type="protein sequence ID" value="MED6182041.1"/>
    <property type="molecule type" value="Genomic_DNA"/>
</dbReference>
<name>A0ABU6W7V7_9FABA</name>
<dbReference type="Proteomes" id="UP001341840">
    <property type="component" value="Unassembled WGS sequence"/>
</dbReference>